<dbReference type="Proteomes" id="UP000887572">
    <property type="component" value="Unplaced"/>
</dbReference>
<name>A0A914GX47_GLORO</name>
<dbReference type="AlphaFoldDB" id="A0A914GX47"/>
<organism evidence="1 2">
    <name type="scientific">Globodera rostochiensis</name>
    <name type="common">Golden nematode worm</name>
    <name type="synonym">Heterodera rostochiensis</name>
    <dbReference type="NCBI Taxonomy" id="31243"/>
    <lineage>
        <taxon>Eukaryota</taxon>
        <taxon>Metazoa</taxon>
        <taxon>Ecdysozoa</taxon>
        <taxon>Nematoda</taxon>
        <taxon>Chromadorea</taxon>
        <taxon>Rhabditida</taxon>
        <taxon>Tylenchina</taxon>
        <taxon>Tylenchomorpha</taxon>
        <taxon>Tylenchoidea</taxon>
        <taxon>Heteroderidae</taxon>
        <taxon>Heteroderinae</taxon>
        <taxon>Globodera</taxon>
    </lineage>
</organism>
<dbReference type="WBParaSite" id="Gr19_v10_g11970.t1">
    <property type="protein sequence ID" value="Gr19_v10_g11970.t1"/>
    <property type="gene ID" value="Gr19_v10_g11970"/>
</dbReference>
<keyword evidence="1" id="KW-1185">Reference proteome</keyword>
<evidence type="ECO:0000313" key="1">
    <source>
        <dbReference type="Proteomes" id="UP000887572"/>
    </source>
</evidence>
<sequence length="77" mass="8747">MTTTTTTSVEELEEEKEQKMREIVVLPAPEIIDARQGTATRDVNEALEEMAKTVQEKGKHCTQYSQRLKERQLGLVA</sequence>
<accession>A0A914GX47</accession>
<proteinExistence type="predicted"/>
<reference evidence="2" key="1">
    <citation type="submission" date="2022-11" db="UniProtKB">
        <authorList>
            <consortium name="WormBaseParasite"/>
        </authorList>
    </citation>
    <scope>IDENTIFICATION</scope>
</reference>
<protein>
    <submittedName>
        <fullName evidence="2">Uncharacterized protein</fullName>
    </submittedName>
</protein>
<evidence type="ECO:0000313" key="2">
    <source>
        <dbReference type="WBParaSite" id="Gr19_v10_g11970.t1"/>
    </source>
</evidence>